<dbReference type="EMBL" id="GQ900491">
    <property type="protein sequence ID" value="ADA80570.1"/>
    <property type="molecule type" value="Genomic_DNA"/>
</dbReference>
<geneLocation type="plasmid" evidence="1">
    <name>pSK79</name>
</geneLocation>
<dbReference type="EMBL" id="GQ900490">
    <property type="protein sequence ID" value="ADA80519.1"/>
    <property type="molecule type" value="Genomic_DNA"/>
</dbReference>
<organism evidence="1">
    <name type="scientific">Staphylococcus aureus</name>
    <dbReference type="NCBI Taxonomy" id="1280"/>
    <lineage>
        <taxon>Bacteria</taxon>
        <taxon>Bacillati</taxon>
        <taxon>Bacillota</taxon>
        <taxon>Bacilli</taxon>
        <taxon>Bacillales</taxon>
        <taxon>Staphylococcaceae</taxon>
        <taxon>Staphylococcus</taxon>
    </lineage>
</organism>
<reference evidence="1" key="2">
    <citation type="submission" date="2009-12" db="EMBL/GenBank/DDBJ databases">
        <authorList>
            <person name="Summers A.O."/>
            <person name="Shearer J."/>
            <person name="Wireman J."/>
        </authorList>
    </citation>
    <scope>NUCLEOTIDE SEQUENCE</scope>
    <source>
        <strain evidence="1">SK1215</strain>
        <strain evidence="2">SK413</strain>
        <strain evidence="3">SK654</strain>
        <plasmid evidence="2">pSK21</plasmid>
        <plasmid evidence="3">pSK23</plasmid>
        <plasmid evidence="1">pSK79</plasmid>
    </source>
</reference>
<dbReference type="AlphaFoldDB" id="D2JF29"/>
<accession>D2JF29</accession>
<geneLocation type="plasmid" evidence="3">
    <name>pSK23</name>
</geneLocation>
<evidence type="ECO:0000313" key="1">
    <source>
        <dbReference type="EMBL" id="ADA80454.1"/>
    </source>
</evidence>
<proteinExistence type="predicted"/>
<sequence length="54" mass="6594">MRFCKGICILMLVIFCNLLIFKRSKVWGLEHEWSNNQIRIIKEEGYRDMVINQY</sequence>
<evidence type="ECO:0000313" key="2">
    <source>
        <dbReference type="EMBL" id="ADA80519.1"/>
    </source>
</evidence>
<keyword evidence="1" id="KW-0614">Plasmid</keyword>
<protein>
    <submittedName>
        <fullName evidence="1">Uncharacterized protein</fullName>
    </submittedName>
</protein>
<reference evidence="1" key="1">
    <citation type="submission" date="2009-08" db="EMBL/GenBank/DDBJ databases">
        <authorList>
            <person name="Gill J."/>
            <person name="Borman J."/>
            <person name="Shetty J."/>
            <person name="Hostetler J."/>
            <person name="Durkin S."/>
            <person name="Montgomery B."/>
        </authorList>
    </citation>
    <scope>NUCLEOTIDE SEQUENCE</scope>
    <source>
        <strain evidence="1">SK1215</strain>
        <strain evidence="2">SK413</strain>
        <strain evidence="3">SK654</strain>
        <plasmid evidence="2">pSK21</plasmid>
        <plasmid evidence="3">pSK23</plasmid>
        <plasmid evidence="1">pSK79</plasmid>
    </source>
</reference>
<evidence type="ECO:0000313" key="3">
    <source>
        <dbReference type="EMBL" id="ADA80570.1"/>
    </source>
</evidence>
<geneLocation type="plasmid" evidence="2">
    <name>pSK21</name>
</geneLocation>
<dbReference type="EMBL" id="GQ900489">
    <property type="protein sequence ID" value="ADA80454.1"/>
    <property type="molecule type" value="Genomic_DNA"/>
</dbReference>
<name>D2JF29_STAAU</name>
<gene>
    <name evidence="1" type="ORF">SAP088A_015</name>
    <name evidence="2" type="ORF">SAP091A_033</name>
    <name evidence="3" type="ORF">SAP092A_037</name>
</gene>